<name>A0A7X9NIW4_9FIRM</name>
<accession>A0A7X9NIW4</accession>
<reference evidence="1 2" key="1">
    <citation type="submission" date="2020-04" db="EMBL/GenBank/DDBJ databases">
        <authorList>
            <person name="Hitch T.C.A."/>
            <person name="Wylensek D."/>
            <person name="Clavel T."/>
        </authorList>
    </citation>
    <scope>NUCLEOTIDE SEQUENCE [LARGE SCALE GENOMIC DNA]</scope>
    <source>
        <strain evidence="1 2">BSM-383-APC-22F</strain>
    </source>
</reference>
<protein>
    <submittedName>
        <fullName evidence="1">DUF3990 domain-containing protein</fullName>
    </submittedName>
</protein>
<gene>
    <name evidence="1" type="ORF">HF861_09605</name>
</gene>
<dbReference type="Proteomes" id="UP000540014">
    <property type="component" value="Unassembled WGS sequence"/>
</dbReference>
<dbReference type="RefSeq" id="WP_168966261.1">
    <property type="nucleotide sequence ID" value="NZ_JABAFR010000026.1"/>
</dbReference>
<dbReference type="AlphaFoldDB" id="A0A7X9NIW4"/>
<dbReference type="Pfam" id="PF13151">
    <property type="entry name" value="DUF3990"/>
    <property type="match status" value="1"/>
</dbReference>
<sequence>MNLTEHENRMVYQIESTCQVTILNEISMIGCNTSNYKIKDISDPFVNLRLLSDKEYMALVNDFQKNYRLLGKALIGGVANDKVFNTVELYFDNLIDKKEAIHRLRFEKPNLQYCFRTQKALNLLEFAGSEKV</sequence>
<proteinExistence type="predicted"/>
<evidence type="ECO:0000313" key="2">
    <source>
        <dbReference type="Proteomes" id="UP000540014"/>
    </source>
</evidence>
<dbReference type="InterPro" id="IPR025051">
    <property type="entry name" value="DUF3990"/>
</dbReference>
<dbReference type="EMBL" id="JABAFR010000026">
    <property type="protein sequence ID" value="NME45133.1"/>
    <property type="molecule type" value="Genomic_DNA"/>
</dbReference>
<evidence type="ECO:0000313" key="1">
    <source>
        <dbReference type="EMBL" id="NME45133.1"/>
    </source>
</evidence>
<comment type="caution">
    <text evidence="1">The sequence shown here is derived from an EMBL/GenBank/DDBJ whole genome shotgun (WGS) entry which is preliminary data.</text>
</comment>
<organism evidence="1 2">
    <name type="scientific">Faecalicoccus pleomorphus</name>
    <dbReference type="NCBI Taxonomy" id="1323"/>
    <lineage>
        <taxon>Bacteria</taxon>
        <taxon>Bacillati</taxon>
        <taxon>Bacillota</taxon>
        <taxon>Erysipelotrichia</taxon>
        <taxon>Erysipelotrichales</taxon>
        <taxon>Erysipelotrichaceae</taxon>
        <taxon>Faecalicoccus</taxon>
    </lineage>
</organism>